<accession>A0A7R8WEZ9</accession>
<comment type="similarity">
    <text evidence="2">Belongs to the glycosyl hydrolase 99 family.</text>
</comment>
<gene>
    <name evidence="9" type="ORF">CTOB1V02_LOCUS8236</name>
</gene>
<evidence type="ECO:0000256" key="1">
    <source>
        <dbReference type="ARBA" id="ARBA00004323"/>
    </source>
</evidence>
<name>A0A7R8WEZ9_9CRUS</name>
<evidence type="ECO:0000256" key="4">
    <source>
        <dbReference type="ARBA" id="ARBA00022801"/>
    </source>
</evidence>
<evidence type="ECO:0000256" key="5">
    <source>
        <dbReference type="ARBA" id="ARBA00022968"/>
    </source>
</evidence>
<organism evidence="9">
    <name type="scientific">Cyprideis torosa</name>
    <dbReference type="NCBI Taxonomy" id="163714"/>
    <lineage>
        <taxon>Eukaryota</taxon>
        <taxon>Metazoa</taxon>
        <taxon>Ecdysozoa</taxon>
        <taxon>Arthropoda</taxon>
        <taxon>Crustacea</taxon>
        <taxon>Oligostraca</taxon>
        <taxon>Ostracoda</taxon>
        <taxon>Podocopa</taxon>
        <taxon>Podocopida</taxon>
        <taxon>Cytherocopina</taxon>
        <taxon>Cytheroidea</taxon>
        <taxon>Cytherideidae</taxon>
        <taxon>Cyprideis</taxon>
    </lineage>
</organism>
<dbReference type="AlphaFoldDB" id="A0A7R8WEZ9"/>
<evidence type="ECO:0000313" key="9">
    <source>
        <dbReference type="EMBL" id="CAD7230377.1"/>
    </source>
</evidence>
<sequence>MLPAPKLERVILLPPLTSMWRRLPSRKRRQLVLGGTAVILICGWFALFGDGGGQMSTSEVKGGLTPTAKKIHVFYYAWYGNPKVDGKWMHWNHRRLPDWSKKEVLKEGGENASQTASRHRPPDDIGANFYPQLGPYSSADPDIIRQHFSDIKNAGIGVVVVSWYPPGHADDEGDADIQTELYPKLLDAAAEHGLFLTFHIEPFHNRNAETLRNVFVHLNKMYGEHPALYRVRSRRSNKDLPLYYLYDSYQVPAKEWQRVLKGDGDLSIRGTDFDVVAMGLILAPSDVDSIVEAEMDGAYTYFATNAFTKASTWSYWKRIGQLLKQRGLMFCPSVGPGYIDTQVRPWNAVNTRERQEGKYLTDAWQKAVESQPDFISITSFNEWHEGTQIEPAMTDKIHPFTRKSYLGYPNQDPRFYLTLTRRLVDGTVLV</sequence>
<reference evidence="9" key="1">
    <citation type="submission" date="2020-11" db="EMBL/GenBank/DDBJ databases">
        <authorList>
            <person name="Tran Van P."/>
        </authorList>
    </citation>
    <scope>NUCLEOTIDE SEQUENCE</scope>
</reference>
<keyword evidence="7" id="KW-0333">Golgi apparatus</keyword>
<dbReference type="EMBL" id="OB662643">
    <property type="protein sequence ID" value="CAD7230377.1"/>
    <property type="molecule type" value="Genomic_DNA"/>
</dbReference>
<keyword evidence="5" id="KW-0735">Signal-anchor</keyword>
<dbReference type="Pfam" id="PF16317">
    <property type="entry name" value="Glyco_hydro_99"/>
    <property type="match status" value="1"/>
</dbReference>
<proteinExistence type="inferred from homology"/>
<keyword evidence="6" id="KW-1133">Transmembrane helix</keyword>
<keyword evidence="4" id="KW-0378">Hydrolase</keyword>
<evidence type="ECO:0000256" key="2">
    <source>
        <dbReference type="ARBA" id="ARBA00009559"/>
    </source>
</evidence>
<dbReference type="InterPro" id="IPR017853">
    <property type="entry name" value="GH"/>
</dbReference>
<protein>
    <submittedName>
        <fullName evidence="9">Uncharacterized protein</fullName>
    </submittedName>
</protein>
<evidence type="ECO:0000256" key="8">
    <source>
        <dbReference type="ARBA" id="ARBA00023136"/>
    </source>
</evidence>
<dbReference type="GO" id="GO:0000139">
    <property type="term" value="C:Golgi membrane"/>
    <property type="evidence" value="ECO:0007669"/>
    <property type="project" value="UniProtKB-SubCell"/>
</dbReference>
<evidence type="ECO:0000256" key="7">
    <source>
        <dbReference type="ARBA" id="ARBA00023034"/>
    </source>
</evidence>
<dbReference type="Gene3D" id="3.20.20.80">
    <property type="entry name" value="Glycosidases"/>
    <property type="match status" value="1"/>
</dbReference>
<dbReference type="InterPro" id="IPR026071">
    <property type="entry name" value="Glyco_Hydrolase_99"/>
</dbReference>
<dbReference type="PANTHER" id="PTHR13572:SF4">
    <property type="entry name" value="RE57134P"/>
    <property type="match status" value="1"/>
</dbReference>
<evidence type="ECO:0000256" key="3">
    <source>
        <dbReference type="ARBA" id="ARBA00022692"/>
    </source>
</evidence>
<dbReference type="GO" id="GO:0004559">
    <property type="term" value="F:alpha-mannosidase activity"/>
    <property type="evidence" value="ECO:0007669"/>
    <property type="project" value="TreeGrafter"/>
</dbReference>
<keyword evidence="8" id="KW-0472">Membrane</keyword>
<dbReference type="CDD" id="cd11574">
    <property type="entry name" value="GH99"/>
    <property type="match status" value="1"/>
</dbReference>
<evidence type="ECO:0000256" key="6">
    <source>
        <dbReference type="ARBA" id="ARBA00022989"/>
    </source>
</evidence>
<keyword evidence="3" id="KW-0812">Transmembrane</keyword>
<dbReference type="PANTHER" id="PTHR13572">
    <property type="entry name" value="ENDO-ALPHA-1,2-MANNOSIDASE"/>
    <property type="match status" value="1"/>
</dbReference>
<dbReference type="SUPFAM" id="SSF51445">
    <property type="entry name" value="(Trans)glycosidases"/>
    <property type="match status" value="1"/>
</dbReference>
<dbReference type="OrthoDB" id="406152at2759"/>
<comment type="subcellular location">
    <subcellularLocation>
        <location evidence="1">Golgi apparatus membrane</location>
        <topology evidence="1">Single-pass type II membrane protein</topology>
    </subcellularLocation>
</comment>